<dbReference type="EMBL" id="JAAIKC010000014">
    <property type="protein sequence ID" value="NEW09198.1"/>
    <property type="molecule type" value="Genomic_DNA"/>
</dbReference>
<feature type="transmembrane region" description="Helical" evidence="2">
    <location>
        <begin position="49"/>
        <end position="71"/>
    </location>
</feature>
<dbReference type="PANTHER" id="PTHR42709">
    <property type="entry name" value="ALKALINE PHOSPHATASE LIKE PROTEIN"/>
    <property type="match status" value="1"/>
</dbReference>
<evidence type="ECO:0000259" key="3">
    <source>
        <dbReference type="Pfam" id="PF09335"/>
    </source>
</evidence>
<proteinExistence type="inferred from homology"/>
<evidence type="ECO:0000256" key="2">
    <source>
        <dbReference type="SAM" id="Phobius"/>
    </source>
</evidence>
<feature type="transmembrane region" description="Helical" evidence="2">
    <location>
        <begin position="135"/>
        <end position="155"/>
    </location>
</feature>
<dbReference type="GO" id="GO:0005886">
    <property type="term" value="C:plasma membrane"/>
    <property type="evidence" value="ECO:0007669"/>
    <property type="project" value="TreeGrafter"/>
</dbReference>
<dbReference type="AlphaFoldDB" id="A0A6G4A4I5"/>
<organism evidence="4">
    <name type="scientific">Paenibacillus sp. SYP-B3998</name>
    <dbReference type="NCBI Taxonomy" id="2678564"/>
    <lineage>
        <taxon>Bacteria</taxon>
        <taxon>Bacillati</taxon>
        <taxon>Bacillota</taxon>
        <taxon>Bacilli</taxon>
        <taxon>Bacillales</taxon>
        <taxon>Paenibacillaceae</taxon>
        <taxon>Paenibacillus</taxon>
    </lineage>
</organism>
<feature type="transmembrane region" description="Helical" evidence="2">
    <location>
        <begin position="175"/>
        <end position="193"/>
    </location>
</feature>
<evidence type="ECO:0000313" key="4">
    <source>
        <dbReference type="EMBL" id="NEW09198.1"/>
    </source>
</evidence>
<dbReference type="PANTHER" id="PTHR42709:SF8">
    <property type="entry name" value="UNDECAPRENYL PHOSPHATE TRANSPORTER A"/>
    <property type="match status" value="1"/>
</dbReference>
<feature type="transmembrane region" description="Helical" evidence="2">
    <location>
        <begin position="9"/>
        <end position="29"/>
    </location>
</feature>
<dbReference type="RefSeq" id="WP_163952826.1">
    <property type="nucleotide sequence ID" value="NZ_JAAIKC010000014.1"/>
</dbReference>
<sequence>MGELIHNVLLYLEGLGYWGIFLGLMLEVIPNELLLAYAGYLVSKGDINFYGAVICAVVGGTLAQIVLYWIGRYGGRPFLEKYGKYLLISKHHIDVAEAWFNRYGTGMIFTARFIPIVRHAISLPGGMAKMPLGKFTLYTALALIPYSFLYVYLGMLLKDNWETIDEKAGPYIKPLIIAAVVLTILYVAYQFYLKRKAKLNK</sequence>
<name>A0A6G4A4I5_9BACL</name>
<comment type="caution">
    <text evidence="4">The sequence shown here is derived from an EMBL/GenBank/DDBJ whole genome shotgun (WGS) entry which is preliminary data.</text>
</comment>
<feature type="domain" description="VTT" evidence="3">
    <location>
        <begin position="29"/>
        <end position="154"/>
    </location>
</feature>
<protein>
    <submittedName>
        <fullName evidence="4">DedA family protein</fullName>
    </submittedName>
</protein>
<reference evidence="4" key="1">
    <citation type="submission" date="2020-02" db="EMBL/GenBank/DDBJ databases">
        <authorList>
            <person name="Shen X.-R."/>
            <person name="Zhang Y.-X."/>
        </authorList>
    </citation>
    <scope>NUCLEOTIDE SEQUENCE</scope>
    <source>
        <strain evidence="4">SYP-B3998</strain>
    </source>
</reference>
<dbReference type="InterPro" id="IPR032816">
    <property type="entry name" value="VTT_dom"/>
</dbReference>
<accession>A0A6G4A4I5</accession>
<dbReference type="Pfam" id="PF09335">
    <property type="entry name" value="VTT_dom"/>
    <property type="match status" value="1"/>
</dbReference>
<gene>
    <name evidence="4" type="ORF">GK047_24810</name>
</gene>
<dbReference type="InterPro" id="IPR051311">
    <property type="entry name" value="DedA_domain"/>
</dbReference>
<keyword evidence="2" id="KW-1133">Transmembrane helix</keyword>
<keyword evidence="2" id="KW-0812">Transmembrane</keyword>
<keyword evidence="2" id="KW-0472">Membrane</keyword>
<comment type="similarity">
    <text evidence="1">Belongs to the DedA family.</text>
</comment>
<evidence type="ECO:0000256" key="1">
    <source>
        <dbReference type="ARBA" id="ARBA00010792"/>
    </source>
</evidence>